<sequence>MAPSMLTLAAAALTTIAFTIASLYASPSLPSASPKQPPDPRRPRAEDDANIQFREGFRTLAARSEKNHNGRPRRHVGQREDGLHRHERLLETQTYSCACQKLIAYPLHRRRVRLEGGDEPVAQRHGQRARKHEGGTVYAKIVNAPVKIPAPPTPATARPRMKARLVGATPQMRLPSSKMATAEINTVFMFQKV</sequence>
<proteinExistence type="predicted"/>
<accession>A0A9P1H514</accession>
<gene>
    <name evidence="3" type="ORF">PPNO1_LOCUS5755</name>
</gene>
<feature type="compositionally biased region" description="Basic and acidic residues" evidence="1">
    <location>
        <begin position="38"/>
        <end position="47"/>
    </location>
</feature>
<feature type="chain" id="PRO_5040449647" evidence="2">
    <location>
        <begin position="22"/>
        <end position="193"/>
    </location>
</feature>
<evidence type="ECO:0000256" key="1">
    <source>
        <dbReference type="SAM" id="MobiDB-lite"/>
    </source>
</evidence>
<name>A0A9P1H514_9PEZI</name>
<feature type="region of interest" description="Disordered" evidence="1">
    <location>
        <begin position="62"/>
        <end position="81"/>
    </location>
</feature>
<evidence type="ECO:0000313" key="3">
    <source>
        <dbReference type="EMBL" id="CAI4216090.1"/>
    </source>
</evidence>
<dbReference type="Proteomes" id="UP000838763">
    <property type="component" value="Unassembled WGS sequence"/>
</dbReference>
<feature type="region of interest" description="Disordered" evidence="1">
    <location>
        <begin position="27"/>
        <end position="49"/>
    </location>
</feature>
<dbReference type="EMBL" id="CALLCH030000015">
    <property type="protein sequence ID" value="CAI4216090.1"/>
    <property type="molecule type" value="Genomic_DNA"/>
</dbReference>
<keyword evidence="2" id="KW-0732">Signal</keyword>
<feature type="signal peptide" evidence="2">
    <location>
        <begin position="1"/>
        <end position="21"/>
    </location>
</feature>
<keyword evidence="4" id="KW-1185">Reference proteome</keyword>
<reference evidence="3" key="1">
    <citation type="submission" date="2022-11" db="EMBL/GenBank/DDBJ databases">
        <authorList>
            <person name="Scott C."/>
            <person name="Bruce N."/>
        </authorList>
    </citation>
    <scope>NUCLEOTIDE SEQUENCE</scope>
</reference>
<comment type="caution">
    <text evidence="3">The sequence shown here is derived from an EMBL/GenBank/DDBJ whole genome shotgun (WGS) entry which is preliminary data.</text>
</comment>
<evidence type="ECO:0000256" key="2">
    <source>
        <dbReference type="SAM" id="SignalP"/>
    </source>
</evidence>
<dbReference type="AlphaFoldDB" id="A0A9P1H514"/>
<protein>
    <submittedName>
        <fullName evidence="3">Uncharacterized protein</fullName>
    </submittedName>
</protein>
<organism evidence="3 4">
    <name type="scientific">Parascedosporium putredinis</name>
    <dbReference type="NCBI Taxonomy" id="1442378"/>
    <lineage>
        <taxon>Eukaryota</taxon>
        <taxon>Fungi</taxon>
        <taxon>Dikarya</taxon>
        <taxon>Ascomycota</taxon>
        <taxon>Pezizomycotina</taxon>
        <taxon>Sordariomycetes</taxon>
        <taxon>Hypocreomycetidae</taxon>
        <taxon>Microascales</taxon>
        <taxon>Microascaceae</taxon>
        <taxon>Parascedosporium</taxon>
    </lineage>
</organism>
<evidence type="ECO:0000313" key="4">
    <source>
        <dbReference type="Proteomes" id="UP000838763"/>
    </source>
</evidence>